<sequence length="82" mass="9339">MPIFDPDFSTNSYGFRPGKSAHQAVKKAKEYIADGYRWVVDMDLAQFFDRVNHWAESKHRDGGPTGHPQPIPERLDGLLSTH</sequence>
<dbReference type="InterPro" id="IPR051083">
    <property type="entry name" value="GrpII_Intron_Splice-Mob/Def"/>
</dbReference>
<dbReference type="PANTHER" id="PTHR34047:SF8">
    <property type="entry name" value="PROTEIN YKFC"/>
    <property type="match status" value="1"/>
</dbReference>
<protein>
    <submittedName>
        <fullName evidence="2">Uncharacterized protein</fullName>
    </submittedName>
</protein>
<evidence type="ECO:0000313" key="3">
    <source>
        <dbReference type="Proteomes" id="UP000008550"/>
    </source>
</evidence>
<dbReference type="InterPro" id="IPR043502">
    <property type="entry name" value="DNA/RNA_pol_sf"/>
</dbReference>
<dbReference type="Proteomes" id="UP000008550">
    <property type="component" value="Chromosome"/>
</dbReference>
<dbReference type="HOGENOM" id="CLU_2553607_0_0_9"/>
<dbReference type="KEGG" id="hmo:HM1_3011"/>
<evidence type="ECO:0000256" key="1">
    <source>
        <dbReference type="SAM" id="MobiDB-lite"/>
    </source>
</evidence>
<dbReference type="SUPFAM" id="SSF56672">
    <property type="entry name" value="DNA/RNA polymerases"/>
    <property type="match status" value="1"/>
</dbReference>
<dbReference type="STRING" id="498761.HM1_3011"/>
<reference evidence="2 3" key="1">
    <citation type="journal article" date="2008" name="J. Bacteriol.">
        <title>The genome of Heliobacterium modesticaldum, a phototrophic representative of the Firmicutes containing the simplest photosynthetic apparatus.</title>
        <authorList>
            <person name="Sattley W.M."/>
            <person name="Madigan M.T."/>
            <person name="Swingley W.D."/>
            <person name="Cheung P.C."/>
            <person name="Clocksin K.M."/>
            <person name="Conrad A.L."/>
            <person name="Dejesa L.C."/>
            <person name="Honchak B.M."/>
            <person name="Jung D.O."/>
            <person name="Karbach L.E."/>
            <person name="Kurdoglu A."/>
            <person name="Lahiri S."/>
            <person name="Mastrian S.D."/>
            <person name="Page L.E."/>
            <person name="Taylor H.L."/>
            <person name="Wang Z.T."/>
            <person name="Raymond J."/>
            <person name="Chen M."/>
            <person name="Blankenship R.E."/>
            <person name="Touchman J.W."/>
        </authorList>
    </citation>
    <scope>NUCLEOTIDE SEQUENCE [LARGE SCALE GENOMIC DNA]</scope>
    <source>
        <strain evidence="3">ATCC 51547 / Ice1</strain>
    </source>
</reference>
<proteinExistence type="predicted"/>
<organism evidence="2 3">
    <name type="scientific">Heliobacterium modesticaldum (strain ATCC 51547 / Ice1)</name>
    <dbReference type="NCBI Taxonomy" id="498761"/>
    <lineage>
        <taxon>Bacteria</taxon>
        <taxon>Bacillati</taxon>
        <taxon>Bacillota</taxon>
        <taxon>Clostridia</taxon>
        <taxon>Eubacteriales</taxon>
        <taxon>Heliobacteriaceae</taxon>
        <taxon>Heliomicrobium</taxon>
    </lineage>
</organism>
<keyword evidence="3" id="KW-1185">Reference proteome</keyword>
<feature type="region of interest" description="Disordered" evidence="1">
    <location>
        <begin position="56"/>
        <end position="82"/>
    </location>
</feature>
<name>B0TDJ3_HELMI</name>
<evidence type="ECO:0000313" key="2">
    <source>
        <dbReference type="EMBL" id="ABZ85518.1"/>
    </source>
</evidence>
<accession>B0TDJ3</accession>
<dbReference type="eggNOG" id="COG3344">
    <property type="taxonomic scope" value="Bacteria"/>
</dbReference>
<gene>
    <name evidence="2" type="ORF">HM1_3011</name>
</gene>
<dbReference type="EMBL" id="CP000930">
    <property type="protein sequence ID" value="ABZ85518.1"/>
    <property type="molecule type" value="Genomic_DNA"/>
</dbReference>
<dbReference type="AlphaFoldDB" id="B0TDJ3"/>
<dbReference type="PANTHER" id="PTHR34047">
    <property type="entry name" value="NUCLEAR INTRON MATURASE 1, MITOCHONDRIAL-RELATED"/>
    <property type="match status" value="1"/>
</dbReference>